<feature type="transmembrane region" description="Helical" evidence="2">
    <location>
        <begin position="91"/>
        <end position="114"/>
    </location>
</feature>
<evidence type="ECO:0000256" key="1">
    <source>
        <dbReference type="SAM" id="MobiDB-lite"/>
    </source>
</evidence>
<keyword evidence="2" id="KW-0472">Membrane</keyword>
<keyword evidence="2" id="KW-0812">Transmembrane</keyword>
<name>A0AAN8KAE7_PATCE</name>
<evidence type="ECO:0000313" key="3">
    <source>
        <dbReference type="EMBL" id="KAK6194865.1"/>
    </source>
</evidence>
<feature type="region of interest" description="Disordered" evidence="1">
    <location>
        <begin position="1"/>
        <end position="23"/>
    </location>
</feature>
<protein>
    <submittedName>
        <fullName evidence="3">Uncharacterized protein</fullName>
    </submittedName>
</protein>
<comment type="caution">
    <text evidence="3">The sequence shown here is derived from an EMBL/GenBank/DDBJ whole genome shotgun (WGS) entry which is preliminary data.</text>
</comment>
<dbReference type="AlphaFoldDB" id="A0AAN8KAE7"/>
<keyword evidence="4" id="KW-1185">Reference proteome</keyword>
<dbReference type="EMBL" id="JAZGQO010000001">
    <property type="protein sequence ID" value="KAK6194865.1"/>
    <property type="molecule type" value="Genomic_DNA"/>
</dbReference>
<keyword evidence="2" id="KW-1133">Transmembrane helix</keyword>
<feature type="transmembrane region" description="Helical" evidence="2">
    <location>
        <begin position="138"/>
        <end position="160"/>
    </location>
</feature>
<dbReference type="Proteomes" id="UP001347796">
    <property type="component" value="Unassembled WGS sequence"/>
</dbReference>
<organism evidence="3 4">
    <name type="scientific">Patella caerulea</name>
    <name type="common">Rayed Mediterranean limpet</name>
    <dbReference type="NCBI Taxonomy" id="87958"/>
    <lineage>
        <taxon>Eukaryota</taxon>
        <taxon>Metazoa</taxon>
        <taxon>Spiralia</taxon>
        <taxon>Lophotrochozoa</taxon>
        <taxon>Mollusca</taxon>
        <taxon>Gastropoda</taxon>
        <taxon>Patellogastropoda</taxon>
        <taxon>Patelloidea</taxon>
        <taxon>Patellidae</taxon>
        <taxon>Patella</taxon>
    </lineage>
</organism>
<proteinExistence type="predicted"/>
<feature type="compositionally biased region" description="Basic and acidic residues" evidence="1">
    <location>
        <begin position="1"/>
        <end position="20"/>
    </location>
</feature>
<evidence type="ECO:0000313" key="4">
    <source>
        <dbReference type="Proteomes" id="UP001347796"/>
    </source>
</evidence>
<sequence length="164" mass="18620">MDNETKDLKGDKTLDKKPDPVLEQPYTPASLIVNNSVRDVEGGVESFSMEPHIQNTEKNRHVESNTILPYLVRRMDSEELLPRPWKSTNQIIIVSYISILFCCFIGAAANHYAWKAKKTNNESRYHETKKFANNSVKWIYSAFACGIIIATGFIVIAVLLRMGN</sequence>
<gene>
    <name evidence="3" type="ORF">SNE40_000403</name>
</gene>
<reference evidence="3 4" key="1">
    <citation type="submission" date="2024-01" db="EMBL/GenBank/DDBJ databases">
        <title>The genome of the rayed Mediterranean limpet Patella caerulea (Linnaeus, 1758).</title>
        <authorList>
            <person name="Anh-Thu Weber A."/>
            <person name="Halstead-Nussloch G."/>
        </authorList>
    </citation>
    <scope>NUCLEOTIDE SEQUENCE [LARGE SCALE GENOMIC DNA]</scope>
    <source>
        <strain evidence="3">AATW-2023a</strain>
        <tissue evidence="3">Whole specimen</tissue>
    </source>
</reference>
<evidence type="ECO:0000256" key="2">
    <source>
        <dbReference type="SAM" id="Phobius"/>
    </source>
</evidence>
<accession>A0AAN8KAE7</accession>